<organism evidence="1 2">
    <name type="scientific">Smallanthus sonchifolius</name>
    <dbReference type="NCBI Taxonomy" id="185202"/>
    <lineage>
        <taxon>Eukaryota</taxon>
        <taxon>Viridiplantae</taxon>
        <taxon>Streptophyta</taxon>
        <taxon>Embryophyta</taxon>
        <taxon>Tracheophyta</taxon>
        <taxon>Spermatophyta</taxon>
        <taxon>Magnoliopsida</taxon>
        <taxon>eudicotyledons</taxon>
        <taxon>Gunneridae</taxon>
        <taxon>Pentapetalae</taxon>
        <taxon>asterids</taxon>
        <taxon>campanulids</taxon>
        <taxon>Asterales</taxon>
        <taxon>Asteraceae</taxon>
        <taxon>Asteroideae</taxon>
        <taxon>Heliantheae alliance</taxon>
        <taxon>Millerieae</taxon>
        <taxon>Smallanthus</taxon>
    </lineage>
</organism>
<evidence type="ECO:0000313" key="2">
    <source>
        <dbReference type="Proteomes" id="UP001056120"/>
    </source>
</evidence>
<comment type="caution">
    <text evidence="1">The sequence shown here is derived from an EMBL/GenBank/DDBJ whole genome shotgun (WGS) entry which is preliminary data.</text>
</comment>
<proteinExistence type="predicted"/>
<evidence type="ECO:0000313" key="1">
    <source>
        <dbReference type="EMBL" id="KAI3799788.1"/>
    </source>
</evidence>
<sequence length="459" mass="51514">MDLLTAILLLFTASVSFAFAKLLFRRGQTCYMLDYECYKGKKEMKLNTQECAKIVSRNKNLRIEDYRFLLQTIVNSGLGEETFGPENIILGEEEHPKHVDSLSEIESVFYDTLDNIFSRSKISPSQVDILVVNVSLLSAVPSLTSRIINHYKMREDVKAFNLSGMGCSASLVAIDLVQHLFKTHKKKLAVVVSSESMAGNWYCGRERSMMLSNCIFRVGGCSMLLTNDRARKSEAILKLTCLVRTHFGSNDDAYNCCMQVEDDEGYGGFRLTKLLTKSAARSLSKNLQVLLPKVLPLWEIIRFAARKSNQTSSTINLKTGIEHFCIHPGGRAVIDEVGASLGLDEHDLEPARMALHRFGNTSAGGLWYVLGYMEAKKRLKKGDRILMISLGAGFKCNNCVWEVARDMDGPNVWKDVIGNYPPKKMVNPFLEKYGWINDEVVGFIRPEDIAKMLGFAIGR</sequence>
<protein>
    <submittedName>
        <fullName evidence="1">Uncharacterized protein</fullName>
    </submittedName>
</protein>
<accession>A0ACB9HWT8</accession>
<reference evidence="2" key="1">
    <citation type="journal article" date="2022" name="Mol. Ecol. Resour.">
        <title>The genomes of chicory, endive, great burdock and yacon provide insights into Asteraceae palaeo-polyploidization history and plant inulin production.</title>
        <authorList>
            <person name="Fan W."/>
            <person name="Wang S."/>
            <person name="Wang H."/>
            <person name="Wang A."/>
            <person name="Jiang F."/>
            <person name="Liu H."/>
            <person name="Zhao H."/>
            <person name="Xu D."/>
            <person name="Zhang Y."/>
        </authorList>
    </citation>
    <scope>NUCLEOTIDE SEQUENCE [LARGE SCALE GENOMIC DNA]</scope>
    <source>
        <strain evidence="2">cv. Yunnan</strain>
    </source>
</reference>
<dbReference type="Proteomes" id="UP001056120">
    <property type="component" value="Linkage Group LG11"/>
</dbReference>
<name>A0ACB9HWT8_9ASTR</name>
<reference evidence="1 2" key="2">
    <citation type="journal article" date="2022" name="Mol. Ecol. Resour.">
        <title>The genomes of chicory, endive, great burdock and yacon provide insights into Asteraceae paleo-polyploidization history and plant inulin production.</title>
        <authorList>
            <person name="Fan W."/>
            <person name="Wang S."/>
            <person name="Wang H."/>
            <person name="Wang A."/>
            <person name="Jiang F."/>
            <person name="Liu H."/>
            <person name="Zhao H."/>
            <person name="Xu D."/>
            <person name="Zhang Y."/>
        </authorList>
    </citation>
    <scope>NUCLEOTIDE SEQUENCE [LARGE SCALE GENOMIC DNA]</scope>
    <source>
        <strain evidence="2">cv. Yunnan</strain>
        <tissue evidence="1">Leaves</tissue>
    </source>
</reference>
<gene>
    <name evidence="1" type="ORF">L1987_35091</name>
</gene>
<keyword evidence="2" id="KW-1185">Reference proteome</keyword>
<dbReference type="EMBL" id="CM042028">
    <property type="protein sequence ID" value="KAI3799788.1"/>
    <property type="molecule type" value="Genomic_DNA"/>
</dbReference>